<accession>A0A4Y2NU44</accession>
<protein>
    <recommendedName>
        <fullName evidence="3">DNA-directed DNA polymerase</fullName>
    </recommendedName>
</protein>
<evidence type="ECO:0008006" key="3">
    <source>
        <dbReference type="Google" id="ProtNLM"/>
    </source>
</evidence>
<gene>
    <name evidence="1" type="ORF">AVEN_198612_1</name>
</gene>
<evidence type="ECO:0000313" key="1">
    <source>
        <dbReference type="EMBL" id="GBN41880.1"/>
    </source>
</evidence>
<reference evidence="1 2" key="1">
    <citation type="journal article" date="2019" name="Sci. Rep.">
        <title>Orb-weaving spider Araneus ventricosus genome elucidates the spidroin gene catalogue.</title>
        <authorList>
            <person name="Kono N."/>
            <person name="Nakamura H."/>
            <person name="Ohtoshi R."/>
            <person name="Moran D.A.P."/>
            <person name="Shinohara A."/>
            <person name="Yoshida Y."/>
            <person name="Fujiwara M."/>
            <person name="Mori M."/>
            <person name="Tomita M."/>
            <person name="Arakawa K."/>
        </authorList>
    </citation>
    <scope>NUCLEOTIDE SEQUENCE [LARGE SCALE GENOMIC DNA]</scope>
</reference>
<proteinExistence type="predicted"/>
<dbReference type="PANTHER" id="PTHR31511">
    <property type="entry name" value="PROTEIN CBG23764"/>
    <property type="match status" value="1"/>
</dbReference>
<dbReference type="EMBL" id="BGPR01009725">
    <property type="protein sequence ID" value="GBN41880.1"/>
    <property type="molecule type" value="Genomic_DNA"/>
</dbReference>
<dbReference type="OrthoDB" id="8030979at2759"/>
<keyword evidence="2" id="KW-1185">Reference proteome</keyword>
<comment type="caution">
    <text evidence="1">The sequence shown here is derived from an EMBL/GenBank/DDBJ whole genome shotgun (WGS) entry which is preliminary data.</text>
</comment>
<organism evidence="1 2">
    <name type="scientific">Araneus ventricosus</name>
    <name type="common">Orbweaver spider</name>
    <name type="synonym">Epeira ventricosa</name>
    <dbReference type="NCBI Taxonomy" id="182803"/>
    <lineage>
        <taxon>Eukaryota</taxon>
        <taxon>Metazoa</taxon>
        <taxon>Ecdysozoa</taxon>
        <taxon>Arthropoda</taxon>
        <taxon>Chelicerata</taxon>
        <taxon>Arachnida</taxon>
        <taxon>Araneae</taxon>
        <taxon>Araneomorphae</taxon>
        <taxon>Entelegynae</taxon>
        <taxon>Araneoidea</taxon>
        <taxon>Araneidae</taxon>
        <taxon>Araneus</taxon>
    </lineage>
</organism>
<sequence>MYEFHYNVILKKYGDKAQLLFTDTDSLCYEITTGDLNNDFEKVKNYFDFSDYPKDHSLYSDENKKKIGYFKDELNGQPCFEFVGLSPALKKKSAENLKVFGTCFLQIYCRKKMQNI</sequence>
<dbReference type="Proteomes" id="UP000499080">
    <property type="component" value="Unassembled WGS sequence"/>
</dbReference>
<dbReference type="AlphaFoldDB" id="A0A4Y2NU44"/>
<name>A0A4Y2NU44_ARAVE</name>
<dbReference type="PANTHER" id="PTHR31511:SF12">
    <property type="entry name" value="RHO TERMINATION FACTOR N-TERMINAL DOMAIN-CONTAINING PROTEIN"/>
    <property type="match status" value="1"/>
</dbReference>
<evidence type="ECO:0000313" key="2">
    <source>
        <dbReference type="Proteomes" id="UP000499080"/>
    </source>
</evidence>